<evidence type="ECO:0000313" key="1">
    <source>
        <dbReference type="EMBL" id="MCW0953037.1"/>
    </source>
</evidence>
<comment type="caution">
    <text evidence="1">The sequence shown here is derived from an EMBL/GenBank/DDBJ whole genome shotgun (WGS) entry which is preliminary data.</text>
</comment>
<sequence>MTAKLTIQSKNKATSGLNPVFVSADTHARIKGLSASTGITIKELTEDMLVFALNNLQINPSPDGSNPE</sequence>
<dbReference type="Proteomes" id="UP001526225">
    <property type="component" value="Unassembled WGS sequence"/>
</dbReference>
<accession>A0ABT3E3S3</accession>
<dbReference type="RefSeq" id="WP_213408426.1">
    <property type="nucleotide sequence ID" value="NZ_CP074441.1"/>
</dbReference>
<keyword evidence="2" id="KW-1185">Reference proteome</keyword>
<dbReference type="EMBL" id="JAOZFE010000002">
    <property type="protein sequence ID" value="MCW0953037.1"/>
    <property type="molecule type" value="Genomic_DNA"/>
</dbReference>
<organism evidence="1 2">
    <name type="scientific">Weissella ceti</name>
    <dbReference type="NCBI Taxonomy" id="759620"/>
    <lineage>
        <taxon>Bacteria</taxon>
        <taxon>Bacillati</taxon>
        <taxon>Bacillota</taxon>
        <taxon>Bacilli</taxon>
        <taxon>Lactobacillales</taxon>
        <taxon>Lactobacillaceae</taxon>
        <taxon>Weissella</taxon>
    </lineage>
</organism>
<protein>
    <submittedName>
        <fullName evidence="1">Uncharacterized protein</fullName>
    </submittedName>
</protein>
<reference evidence="1 2" key="1">
    <citation type="submission" date="2022-10" db="EMBL/GenBank/DDBJ databases">
        <title>Weissella fermenti sp. nov., isolated from fermented cabbage.</title>
        <authorList>
            <person name="Lee J.K."/>
            <person name="Baek J.H."/>
            <person name="Choi D.G."/>
            <person name="Kim J.M."/>
            <person name="Jeon C.O."/>
        </authorList>
    </citation>
    <scope>NUCLEOTIDE SEQUENCE [LARGE SCALE GENOMIC DNA]</scope>
    <source>
        <strain evidence="1 2">KACC 18534</strain>
    </source>
</reference>
<proteinExistence type="predicted"/>
<evidence type="ECO:0000313" key="2">
    <source>
        <dbReference type="Proteomes" id="UP001526225"/>
    </source>
</evidence>
<name>A0ABT3E3S3_9LACO</name>
<gene>
    <name evidence="1" type="ORF">OIT44_02985</name>
</gene>